<dbReference type="InterPro" id="IPR037047">
    <property type="entry name" value="PITH_dom_sf"/>
</dbReference>
<dbReference type="Gene3D" id="3.40.30.10">
    <property type="entry name" value="Glutaredoxin"/>
    <property type="match status" value="1"/>
</dbReference>
<sequence>MSKVVHISSPEQFSSLLASSRIVVVDFFAEWCGPCKAIAPLYEQLAARLSRHNSVTFTKVDTDKQTQIAGSYSITAMPTFVIIKNGHEVSRIEGANPQQLSDAVRKLAAEAEAGASSSSAAGGFASGPVWRGANLPRGYHDVTDEVDRTGLELLNSDSDFGAARVLLDPSEPSALKATGNAGGGKGKGKAEEPGEAARDWVQSDTDEQLMLFLPFNATLKAHTIHITSLPPVEADEDEVPMRPRTIRIYTNRPHNLGFEEADDTSPTQAFELGPDDWDGKTGTAKLELRFVKFQNITSLVLFVVDGDGDGEKVRIDRVRIIGESGEKRTMGKLEKIGDDP</sequence>
<feature type="region of interest" description="Disordered" evidence="3">
    <location>
        <begin position="171"/>
        <end position="196"/>
    </location>
</feature>
<dbReference type="Gene3D" id="2.60.120.470">
    <property type="entry name" value="PITH domain"/>
    <property type="match status" value="1"/>
</dbReference>
<dbReference type="PROSITE" id="PS51352">
    <property type="entry name" value="THIOREDOXIN_2"/>
    <property type="match status" value="1"/>
</dbReference>
<evidence type="ECO:0000259" key="5">
    <source>
        <dbReference type="PROSITE" id="PS51532"/>
    </source>
</evidence>
<dbReference type="SUPFAM" id="SSF52833">
    <property type="entry name" value="Thioredoxin-like"/>
    <property type="match status" value="1"/>
</dbReference>
<dbReference type="AlphaFoldDB" id="A0A6A6NZ11"/>
<keyword evidence="7" id="KW-1185">Reference proteome</keyword>
<dbReference type="PROSITE" id="PS00194">
    <property type="entry name" value="THIOREDOXIN_1"/>
    <property type="match status" value="1"/>
</dbReference>
<proteinExistence type="inferred from homology"/>
<dbReference type="GO" id="GO:0005737">
    <property type="term" value="C:cytoplasm"/>
    <property type="evidence" value="ECO:0007669"/>
    <property type="project" value="UniProtKB-ARBA"/>
</dbReference>
<dbReference type="InterPro" id="IPR010400">
    <property type="entry name" value="PITH_dom"/>
</dbReference>
<dbReference type="InterPro" id="IPR008979">
    <property type="entry name" value="Galactose-bd-like_sf"/>
</dbReference>
<gene>
    <name evidence="6" type="ORF">BDY21DRAFT_41525</name>
</gene>
<dbReference type="CDD" id="cd02947">
    <property type="entry name" value="TRX_family"/>
    <property type="match status" value="1"/>
</dbReference>
<evidence type="ECO:0000259" key="4">
    <source>
        <dbReference type="PROSITE" id="PS51352"/>
    </source>
</evidence>
<evidence type="ECO:0000313" key="7">
    <source>
        <dbReference type="Proteomes" id="UP000799766"/>
    </source>
</evidence>
<evidence type="ECO:0000256" key="2">
    <source>
        <dbReference type="ARBA" id="ARBA00023157"/>
    </source>
</evidence>
<organism evidence="6 7">
    <name type="scientific">Lineolata rhizophorae</name>
    <dbReference type="NCBI Taxonomy" id="578093"/>
    <lineage>
        <taxon>Eukaryota</taxon>
        <taxon>Fungi</taxon>
        <taxon>Dikarya</taxon>
        <taxon>Ascomycota</taxon>
        <taxon>Pezizomycotina</taxon>
        <taxon>Dothideomycetes</taxon>
        <taxon>Dothideomycetes incertae sedis</taxon>
        <taxon>Lineolatales</taxon>
        <taxon>Lineolataceae</taxon>
        <taxon>Lineolata</taxon>
    </lineage>
</organism>
<dbReference type="GO" id="GO:0015035">
    <property type="term" value="F:protein-disulfide reductase activity"/>
    <property type="evidence" value="ECO:0007669"/>
    <property type="project" value="InterPro"/>
</dbReference>
<dbReference type="SUPFAM" id="SSF49785">
    <property type="entry name" value="Galactose-binding domain-like"/>
    <property type="match status" value="1"/>
</dbReference>
<dbReference type="Pfam" id="PF06201">
    <property type="entry name" value="PITH"/>
    <property type="match status" value="1"/>
</dbReference>
<feature type="domain" description="Thioredoxin" evidence="4">
    <location>
        <begin position="1"/>
        <end position="109"/>
    </location>
</feature>
<reference evidence="6" key="1">
    <citation type="journal article" date="2020" name="Stud. Mycol.">
        <title>101 Dothideomycetes genomes: a test case for predicting lifestyles and emergence of pathogens.</title>
        <authorList>
            <person name="Haridas S."/>
            <person name="Albert R."/>
            <person name="Binder M."/>
            <person name="Bloem J."/>
            <person name="Labutti K."/>
            <person name="Salamov A."/>
            <person name="Andreopoulos B."/>
            <person name="Baker S."/>
            <person name="Barry K."/>
            <person name="Bills G."/>
            <person name="Bluhm B."/>
            <person name="Cannon C."/>
            <person name="Castanera R."/>
            <person name="Culley D."/>
            <person name="Daum C."/>
            <person name="Ezra D."/>
            <person name="Gonzalez J."/>
            <person name="Henrissat B."/>
            <person name="Kuo A."/>
            <person name="Liang C."/>
            <person name="Lipzen A."/>
            <person name="Lutzoni F."/>
            <person name="Magnuson J."/>
            <person name="Mondo S."/>
            <person name="Nolan M."/>
            <person name="Ohm R."/>
            <person name="Pangilinan J."/>
            <person name="Park H.-J."/>
            <person name="Ramirez L."/>
            <person name="Alfaro M."/>
            <person name="Sun H."/>
            <person name="Tritt A."/>
            <person name="Yoshinaga Y."/>
            <person name="Zwiers L.-H."/>
            <person name="Turgeon B."/>
            <person name="Goodwin S."/>
            <person name="Spatafora J."/>
            <person name="Crous P."/>
            <person name="Grigoriev I."/>
        </authorList>
    </citation>
    <scope>NUCLEOTIDE SEQUENCE</scope>
    <source>
        <strain evidence="6">ATCC 16933</strain>
    </source>
</reference>
<accession>A0A6A6NZ11</accession>
<dbReference type="PANTHER" id="PTHR46115">
    <property type="entry name" value="THIOREDOXIN-LIKE PROTEIN 1"/>
    <property type="match status" value="1"/>
</dbReference>
<dbReference type="Pfam" id="PF00085">
    <property type="entry name" value="Thioredoxin"/>
    <property type="match status" value="1"/>
</dbReference>
<dbReference type="InterPro" id="IPR005746">
    <property type="entry name" value="Thioredoxin"/>
</dbReference>
<dbReference type="InterPro" id="IPR036249">
    <property type="entry name" value="Thioredoxin-like_sf"/>
</dbReference>
<dbReference type="NCBIfam" id="TIGR01068">
    <property type="entry name" value="thioredoxin"/>
    <property type="match status" value="1"/>
</dbReference>
<dbReference type="PROSITE" id="PS51532">
    <property type="entry name" value="PITH"/>
    <property type="match status" value="1"/>
</dbReference>
<keyword evidence="2" id="KW-1015">Disulfide bond</keyword>
<protein>
    <submittedName>
        <fullName evidence="6">Putative thioredoxin</fullName>
    </submittedName>
</protein>
<evidence type="ECO:0000256" key="1">
    <source>
        <dbReference type="ARBA" id="ARBA00008987"/>
    </source>
</evidence>
<dbReference type="PRINTS" id="PR00421">
    <property type="entry name" value="THIOREDOXIN"/>
</dbReference>
<dbReference type="EMBL" id="MU001682">
    <property type="protein sequence ID" value="KAF2456722.1"/>
    <property type="molecule type" value="Genomic_DNA"/>
</dbReference>
<name>A0A6A6NZ11_9PEZI</name>
<evidence type="ECO:0000313" key="6">
    <source>
        <dbReference type="EMBL" id="KAF2456722.1"/>
    </source>
</evidence>
<feature type="domain" description="PITH" evidence="5">
    <location>
        <begin position="131"/>
        <end position="340"/>
    </location>
</feature>
<dbReference type="Proteomes" id="UP000799766">
    <property type="component" value="Unassembled WGS sequence"/>
</dbReference>
<evidence type="ECO:0000256" key="3">
    <source>
        <dbReference type="SAM" id="MobiDB-lite"/>
    </source>
</evidence>
<comment type="similarity">
    <text evidence="1">Belongs to the thioredoxin family.</text>
</comment>
<dbReference type="OrthoDB" id="2121326at2759"/>
<dbReference type="InterPro" id="IPR013766">
    <property type="entry name" value="Thioredoxin_domain"/>
</dbReference>
<dbReference type="InterPro" id="IPR017937">
    <property type="entry name" value="Thioredoxin_CS"/>
</dbReference>